<organism evidence="8 9">
    <name type="scientific">Vibrio penaeicida</name>
    <dbReference type="NCBI Taxonomy" id="104609"/>
    <lineage>
        <taxon>Bacteria</taxon>
        <taxon>Pseudomonadati</taxon>
        <taxon>Pseudomonadota</taxon>
        <taxon>Gammaproteobacteria</taxon>
        <taxon>Vibrionales</taxon>
        <taxon>Vibrionaceae</taxon>
        <taxon>Vibrio</taxon>
    </lineage>
</organism>
<dbReference type="NCBIfam" id="TIGR01970">
    <property type="entry name" value="DEAH_box_HrpB"/>
    <property type="match status" value="1"/>
</dbReference>
<feature type="compositionally biased region" description="Basic and acidic residues" evidence="5">
    <location>
        <begin position="793"/>
        <end position="806"/>
    </location>
</feature>
<evidence type="ECO:0000256" key="5">
    <source>
        <dbReference type="SAM" id="MobiDB-lite"/>
    </source>
</evidence>
<dbReference type="GO" id="GO:0005524">
    <property type="term" value="F:ATP binding"/>
    <property type="evidence" value="ECO:0007669"/>
    <property type="project" value="UniProtKB-KW"/>
</dbReference>
<dbReference type="Gene3D" id="1.20.120.1080">
    <property type="match status" value="1"/>
</dbReference>
<dbReference type="InterPro" id="IPR013689">
    <property type="entry name" value="RNA_helicase_ATP-dep_HrpB_C"/>
</dbReference>
<dbReference type="Proteomes" id="UP001156690">
    <property type="component" value="Unassembled WGS sequence"/>
</dbReference>
<keyword evidence="1" id="KW-0547">Nucleotide-binding</keyword>
<dbReference type="InterPro" id="IPR001650">
    <property type="entry name" value="Helicase_C-like"/>
</dbReference>
<dbReference type="EMBL" id="BSNX01000007">
    <property type="protein sequence ID" value="GLQ71611.1"/>
    <property type="molecule type" value="Genomic_DNA"/>
</dbReference>
<evidence type="ECO:0000256" key="2">
    <source>
        <dbReference type="ARBA" id="ARBA00022801"/>
    </source>
</evidence>
<gene>
    <name evidence="8" type="ORF">GCM10007932_09710</name>
</gene>
<feature type="domain" description="Helicase ATP-binding" evidence="6">
    <location>
        <begin position="19"/>
        <end position="182"/>
    </location>
</feature>
<feature type="region of interest" description="Disordered" evidence="5">
    <location>
        <begin position="793"/>
        <end position="820"/>
    </location>
</feature>
<evidence type="ECO:0000313" key="9">
    <source>
        <dbReference type="Proteomes" id="UP001156690"/>
    </source>
</evidence>
<dbReference type="InterPro" id="IPR007502">
    <property type="entry name" value="Helicase-assoc_dom"/>
</dbReference>
<dbReference type="SMART" id="SM00490">
    <property type="entry name" value="HELICc"/>
    <property type="match status" value="1"/>
</dbReference>
<evidence type="ECO:0000256" key="3">
    <source>
        <dbReference type="ARBA" id="ARBA00022806"/>
    </source>
</evidence>
<dbReference type="AlphaFoldDB" id="A0AAV5NNK6"/>
<dbReference type="PANTHER" id="PTHR43519:SF1">
    <property type="entry name" value="ATP-DEPENDENT RNA HELICASE HRPB"/>
    <property type="match status" value="1"/>
</dbReference>
<dbReference type="InterPro" id="IPR027417">
    <property type="entry name" value="P-loop_NTPase"/>
</dbReference>
<feature type="domain" description="Helicase C-terminal" evidence="7">
    <location>
        <begin position="208"/>
        <end position="372"/>
    </location>
</feature>
<dbReference type="Gene3D" id="3.40.50.300">
    <property type="entry name" value="P-loop containing nucleotide triphosphate hydrolases"/>
    <property type="match status" value="2"/>
</dbReference>
<dbReference type="Pfam" id="PF00271">
    <property type="entry name" value="Helicase_C"/>
    <property type="match status" value="1"/>
</dbReference>
<dbReference type="NCBIfam" id="NF008662">
    <property type="entry name" value="PRK11664.1"/>
    <property type="match status" value="1"/>
</dbReference>
<dbReference type="GO" id="GO:0016787">
    <property type="term" value="F:hydrolase activity"/>
    <property type="evidence" value="ECO:0007669"/>
    <property type="project" value="UniProtKB-KW"/>
</dbReference>
<dbReference type="FunFam" id="3.40.50.300:FF:002125">
    <property type="entry name" value="ATP-dependent helicase HrpB"/>
    <property type="match status" value="1"/>
</dbReference>
<dbReference type="PANTHER" id="PTHR43519">
    <property type="entry name" value="ATP-DEPENDENT RNA HELICASE HRPB"/>
    <property type="match status" value="1"/>
</dbReference>
<dbReference type="GO" id="GO:0004386">
    <property type="term" value="F:helicase activity"/>
    <property type="evidence" value="ECO:0007669"/>
    <property type="project" value="UniProtKB-KW"/>
</dbReference>
<dbReference type="SUPFAM" id="SSF52540">
    <property type="entry name" value="P-loop containing nucleoside triphosphate hydrolases"/>
    <property type="match status" value="1"/>
</dbReference>
<dbReference type="CDD" id="cd17990">
    <property type="entry name" value="DEXHc_HrpB"/>
    <property type="match status" value="1"/>
</dbReference>
<keyword evidence="4" id="KW-0067">ATP-binding</keyword>
<protein>
    <submittedName>
        <fullName evidence="8">ATP-dependent helicase HrpB</fullName>
    </submittedName>
</protein>
<dbReference type="RefSeq" id="WP_126608844.1">
    <property type="nucleotide sequence ID" value="NZ_AP025144.1"/>
</dbReference>
<dbReference type="SMART" id="SM00847">
    <property type="entry name" value="HA2"/>
    <property type="match status" value="1"/>
</dbReference>
<proteinExistence type="predicted"/>
<evidence type="ECO:0000313" key="8">
    <source>
        <dbReference type="EMBL" id="GLQ71611.1"/>
    </source>
</evidence>
<dbReference type="SMART" id="SM00487">
    <property type="entry name" value="DEXDc"/>
    <property type="match status" value="1"/>
</dbReference>
<comment type="caution">
    <text evidence="8">The sequence shown here is derived from an EMBL/GenBank/DDBJ whole genome shotgun (WGS) entry which is preliminary data.</text>
</comment>
<dbReference type="PROSITE" id="PS51192">
    <property type="entry name" value="HELICASE_ATP_BIND_1"/>
    <property type="match status" value="1"/>
</dbReference>
<evidence type="ECO:0000259" key="7">
    <source>
        <dbReference type="PROSITE" id="PS51194"/>
    </source>
</evidence>
<dbReference type="InterPro" id="IPR056329">
    <property type="entry name" value="CON_HrpB"/>
</dbReference>
<accession>A0AAV5NNK6</accession>
<sequence length="820" mass="91529">MSQSSKLPLPIEAVLPELLVALRTQHQVVLKAEPGAGKSTHLPLQLLKQNVVEGKIIMLEPRRLAARNIATYLAKQLGEKVGETVGYRVRGEKRTSKNTHLEVVTEGILTRMIQSDPELTGVAMVIFDEFHERSIHADTSLAFCLEIQEVFREDLTLLVMSATLDEMALKGLLPSASYIESDGRGYPIEYRYAPLMPNDRLTAAVAKQIRSLLNSEDGSILVFLPGAGAINQVIELLSELDSDVDVFPLFGQLTFAEQQQAISPVEQGKRKVVLATNIAETSLTIEGIRIVIDSGLERFASFQLKTGITRLEQQRIAQSSAHQRAGRAGRLEPGICVRMYSEQQFQQQPKVPEPEILRSDLSSVLLEMLQWGSDAFSCSHWLNVPTKAAIDTAKDLLNQLDLLSDSGTLSVLGKQAQALGTDPRTAAMLLKAHSKGAAYLQCAVTLTALIEEPERQGDNLMHALQRFKDGHHQKQKKVQTRMSSLAARFSSVLKGSTDESLAGECLCWAYPDRIARQRKPESENYLLANGHGAQVDSLSSLVKSEYLVVVDLMKSHRSDSQVYLACPLDVVPKSRVNQATYVYWDDKKGELLAEERLQIGAIVLESKPTQNISEQQKSNALLDYIRERGTHALPWSDKSERLLQRIRCGQAWMEEETWPDVSDSGLLDNLTEWLLPFMNGVSNMKTLKKVDIHQALTAYLGWPLNQKIDEWLPERYTLPTGQSRQIDYQEGKPPMLSVRVQEVFGEQASPTVASGRVSVVLELLSPARRPIQITQDLAAFWQGSYHEVKKEMKGRYPKHPWPDDPANHVATTKTKRQLNS</sequence>
<dbReference type="Pfam" id="PF08482">
    <property type="entry name" value="HrpB_C"/>
    <property type="match status" value="1"/>
</dbReference>
<keyword evidence="3 8" id="KW-0347">Helicase</keyword>
<keyword evidence="2" id="KW-0378">Hydrolase</keyword>
<dbReference type="InterPro" id="IPR014001">
    <property type="entry name" value="Helicase_ATP-bd"/>
</dbReference>
<dbReference type="Pfam" id="PF24473">
    <property type="entry name" value="CON_HrpB"/>
    <property type="match status" value="1"/>
</dbReference>
<dbReference type="Pfam" id="PF00270">
    <property type="entry name" value="DEAD"/>
    <property type="match status" value="1"/>
</dbReference>
<dbReference type="InterPro" id="IPR011545">
    <property type="entry name" value="DEAD/DEAH_box_helicase_dom"/>
</dbReference>
<dbReference type="PROSITE" id="PS51194">
    <property type="entry name" value="HELICASE_CTER"/>
    <property type="match status" value="1"/>
</dbReference>
<name>A0AAV5NNK6_9VIBR</name>
<dbReference type="CDD" id="cd18791">
    <property type="entry name" value="SF2_C_RHA"/>
    <property type="match status" value="1"/>
</dbReference>
<dbReference type="InterPro" id="IPR049614">
    <property type="entry name" value="HrpB_DEXH"/>
</dbReference>
<keyword evidence="9" id="KW-1185">Reference proteome</keyword>
<reference evidence="9" key="1">
    <citation type="journal article" date="2019" name="Int. J. Syst. Evol. Microbiol.">
        <title>The Global Catalogue of Microorganisms (GCM) 10K type strain sequencing project: providing services to taxonomists for standard genome sequencing and annotation.</title>
        <authorList>
            <consortium name="The Broad Institute Genomics Platform"/>
            <consortium name="The Broad Institute Genome Sequencing Center for Infectious Disease"/>
            <person name="Wu L."/>
            <person name="Ma J."/>
        </authorList>
    </citation>
    <scope>NUCLEOTIDE SEQUENCE [LARGE SCALE GENOMIC DNA]</scope>
    <source>
        <strain evidence="9">NBRC 15640</strain>
    </source>
</reference>
<dbReference type="GO" id="GO:0003676">
    <property type="term" value="F:nucleic acid binding"/>
    <property type="evidence" value="ECO:0007669"/>
    <property type="project" value="InterPro"/>
</dbReference>
<evidence type="ECO:0000259" key="6">
    <source>
        <dbReference type="PROSITE" id="PS51192"/>
    </source>
</evidence>
<dbReference type="PIRSF" id="PIRSF005496">
    <property type="entry name" value="ATP_hel_hrpB"/>
    <property type="match status" value="1"/>
</dbReference>
<evidence type="ECO:0000256" key="1">
    <source>
        <dbReference type="ARBA" id="ARBA00022741"/>
    </source>
</evidence>
<dbReference type="InterPro" id="IPR010225">
    <property type="entry name" value="HrpB"/>
</dbReference>
<evidence type="ECO:0000256" key="4">
    <source>
        <dbReference type="ARBA" id="ARBA00022840"/>
    </source>
</evidence>